<evidence type="ECO:0000256" key="2">
    <source>
        <dbReference type="RuleBase" id="RU003690"/>
    </source>
</evidence>
<dbReference type="GO" id="GO:0005975">
    <property type="term" value="P:carbohydrate metabolic process"/>
    <property type="evidence" value="ECO:0007669"/>
    <property type="project" value="InterPro"/>
</dbReference>
<gene>
    <name evidence="4" type="ORF">ZIOFF_024536</name>
</gene>
<dbReference type="SUPFAM" id="SSF51445">
    <property type="entry name" value="(Trans)glycosidases"/>
    <property type="match status" value="1"/>
</dbReference>
<dbReference type="EMBL" id="JACMSC010000007">
    <property type="protein sequence ID" value="KAG6514193.1"/>
    <property type="molecule type" value="Genomic_DNA"/>
</dbReference>
<sequence length="500" mass="56834">MSRDVHEIFRLTLPEFLVCAEAPIASSDHDSGWLLTYKKRFPRDFLRHFDQVLPDDMSSGQASSDDDDLREDAEVSIHLTWHESGRALSQWQEAEKGKFKPLCLCEICEIRFCFDDWWVLLGKNKSMGFGILSSGDDSQDMTEATGRRWGEFSSSKLKRRSEFSSSKLKRKGAARSYGDEQSSPLQNRKGEGLLSKWMILWQQICRQRVVDGAMGSQSSLTEDGGRLSAVEWAPCYASPNQEWVVEWRSWLPNPGGNFGEGGYVKFGLRKKRRPVVWKGLLQREEELPASGTPLHTKDKFRRTEDKRTEDIAADQYHKYKVDQDVKLMHDMGLDAYRFSISWSRVIPNGRGLVNPEGVQYYNNLINELKKYGIEPHATLLHFDLPQSLEDEYSGLLSPKIVEDFTAYADVCFREFGDRVKYWITVNEPNIEPILGHDLGIFPPNHCSSSLASSLGLNCSKGNSSVEPYVAGHNLLLSHASAVSLYRKKYQVSALVSLLIE</sequence>
<dbReference type="PANTHER" id="PTHR10353">
    <property type="entry name" value="GLYCOSYL HYDROLASE"/>
    <property type="match status" value="1"/>
</dbReference>
<protein>
    <submittedName>
        <fullName evidence="4">Uncharacterized protein</fullName>
    </submittedName>
</protein>
<organism evidence="4 5">
    <name type="scientific">Zingiber officinale</name>
    <name type="common">Ginger</name>
    <name type="synonym">Amomum zingiber</name>
    <dbReference type="NCBI Taxonomy" id="94328"/>
    <lineage>
        <taxon>Eukaryota</taxon>
        <taxon>Viridiplantae</taxon>
        <taxon>Streptophyta</taxon>
        <taxon>Embryophyta</taxon>
        <taxon>Tracheophyta</taxon>
        <taxon>Spermatophyta</taxon>
        <taxon>Magnoliopsida</taxon>
        <taxon>Liliopsida</taxon>
        <taxon>Zingiberales</taxon>
        <taxon>Zingiberaceae</taxon>
        <taxon>Zingiber</taxon>
    </lineage>
</organism>
<evidence type="ECO:0000313" key="5">
    <source>
        <dbReference type="Proteomes" id="UP000734854"/>
    </source>
</evidence>
<name>A0A8J5GTQ9_ZINOF</name>
<comment type="caution">
    <text evidence="4">The sequence shown here is derived from an EMBL/GenBank/DDBJ whole genome shotgun (WGS) entry which is preliminary data.</text>
</comment>
<keyword evidence="5" id="KW-1185">Reference proteome</keyword>
<evidence type="ECO:0000256" key="1">
    <source>
        <dbReference type="ARBA" id="ARBA00010838"/>
    </source>
</evidence>
<proteinExistence type="inferred from homology"/>
<dbReference type="Pfam" id="PF00232">
    <property type="entry name" value="Glyco_hydro_1"/>
    <property type="match status" value="1"/>
</dbReference>
<accession>A0A8J5GTQ9</accession>
<dbReference type="InterPro" id="IPR001360">
    <property type="entry name" value="Glyco_hydro_1"/>
</dbReference>
<reference evidence="4 5" key="1">
    <citation type="submission" date="2020-08" db="EMBL/GenBank/DDBJ databases">
        <title>Plant Genome Project.</title>
        <authorList>
            <person name="Zhang R.-G."/>
        </authorList>
    </citation>
    <scope>NUCLEOTIDE SEQUENCE [LARGE SCALE GENOMIC DNA]</scope>
    <source>
        <tissue evidence="4">Rhizome</tissue>
    </source>
</reference>
<dbReference type="AlphaFoldDB" id="A0A8J5GTQ9"/>
<dbReference type="Gene3D" id="3.20.20.80">
    <property type="entry name" value="Glycosidases"/>
    <property type="match status" value="1"/>
</dbReference>
<evidence type="ECO:0000313" key="4">
    <source>
        <dbReference type="EMBL" id="KAG6514193.1"/>
    </source>
</evidence>
<evidence type="ECO:0000256" key="3">
    <source>
        <dbReference type="SAM" id="MobiDB-lite"/>
    </source>
</evidence>
<feature type="region of interest" description="Disordered" evidence="3">
    <location>
        <begin position="163"/>
        <end position="186"/>
    </location>
</feature>
<dbReference type="PANTHER" id="PTHR10353:SF29">
    <property type="entry name" value="BETA-GLUCOSIDASE 11"/>
    <property type="match status" value="1"/>
</dbReference>
<comment type="similarity">
    <text evidence="1 2">Belongs to the glycosyl hydrolase 1 family.</text>
</comment>
<dbReference type="GO" id="GO:0008422">
    <property type="term" value="F:beta-glucosidase activity"/>
    <property type="evidence" value="ECO:0007669"/>
    <property type="project" value="UniProtKB-ARBA"/>
</dbReference>
<dbReference type="InterPro" id="IPR017853">
    <property type="entry name" value="GH"/>
</dbReference>
<dbReference type="Proteomes" id="UP000734854">
    <property type="component" value="Unassembled WGS sequence"/>
</dbReference>